<organism evidence="1">
    <name type="scientific">viral metagenome</name>
    <dbReference type="NCBI Taxonomy" id="1070528"/>
    <lineage>
        <taxon>unclassified sequences</taxon>
        <taxon>metagenomes</taxon>
        <taxon>organismal metagenomes</taxon>
    </lineage>
</organism>
<accession>A0A6M3LVM9</accession>
<sequence>MSYNGRTYSDPKAEAEAREACDRWNVDLFSRFPATSAWEALLRAHRRGAVLEAAVAGLLDAMDQTLGVGWRDDTLGVTDGDAVNHAWDQIVEVAR</sequence>
<dbReference type="EMBL" id="MT143513">
    <property type="protein sequence ID" value="QJA97654.1"/>
    <property type="molecule type" value="Genomic_DNA"/>
</dbReference>
<gene>
    <name evidence="1" type="ORF">MM415B06028_0003</name>
</gene>
<proteinExistence type="predicted"/>
<name>A0A6M3LVM9_9ZZZZ</name>
<evidence type="ECO:0000313" key="1">
    <source>
        <dbReference type="EMBL" id="QJA97654.1"/>
    </source>
</evidence>
<dbReference type="AlphaFoldDB" id="A0A6M3LVM9"/>
<protein>
    <submittedName>
        <fullName evidence="1">Uncharacterized protein</fullName>
    </submittedName>
</protein>
<reference evidence="1" key="1">
    <citation type="submission" date="2020-03" db="EMBL/GenBank/DDBJ databases">
        <title>The deep terrestrial virosphere.</title>
        <authorList>
            <person name="Holmfeldt K."/>
            <person name="Nilsson E."/>
            <person name="Simone D."/>
            <person name="Lopez-Fernandez M."/>
            <person name="Wu X."/>
            <person name="de Brujin I."/>
            <person name="Lundin D."/>
            <person name="Andersson A."/>
            <person name="Bertilsson S."/>
            <person name="Dopson M."/>
        </authorList>
    </citation>
    <scope>NUCLEOTIDE SEQUENCE</scope>
    <source>
        <strain evidence="1">MM415B06028</strain>
    </source>
</reference>